<evidence type="ECO:0000256" key="1">
    <source>
        <dbReference type="SAM" id="MobiDB-lite"/>
    </source>
</evidence>
<accession>A0A0D0JHL7</accession>
<dbReference type="Pfam" id="PF09228">
    <property type="entry name" value="Prok-TraM"/>
    <property type="match status" value="1"/>
</dbReference>
<comment type="caution">
    <text evidence="2">The sequence shown here is derived from an EMBL/GenBank/DDBJ whole genome shotgun (WGS) entry which is preliminary data.</text>
</comment>
<feature type="region of interest" description="Disordered" evidence="1">
    <location>
        <begin position="1"/>
        <end position="20"/>
    </location>
</feature>
<evidence type="ECO:0000313" key="2">
    <source>
        <dbReference type="EMBL" id="KIQ05522.1"/>
    </source>
</evidence>
<name>A0A0D0JHL7_AGRTU</name>
<dbReference type="AlphaFoldDB" id="A0A0D0JHL7"/>
<dbReference type="GO" id="GO:0045892">
    <property type="term" value="P:negative regulation of DNA-templated transcription"/>
    <property type="evidence" value="ECO:0007669"/>
    <property type="project" value="InterPro"/>
</dbReference>
<organism evidence="2 3">
    <name type="scientific">Agrobacterium tumefaciens</name>
    <dbReference type="NCBI Taxonomy" id="358"/>
    <lineage>
        <taxon>Bacteria</taxon>
        <taxon>Pseudomonadati</taxon>
        <taxon>Pseudomonadota</taxon>
        <taxon>Alphaproteobacteria</taxon>
        <taxon>Hyphomicrobiales</taxon>
        <taxon>Rhizobiaceae</taxon>
        <taxon>Rhizobium/Agrobacterium group</taxon>
        <taxon>Agrobacterium</taxon>
        <taxon>Agrobacterium tumefaciens complex</taxon>
    </lineage>
</organism>
<gene>
    <name evidence="2" type="ORF">RU07_01340</name>
</gene>
<reference evidence="2 3" key="1">
    <citation type="submission" date="2014-12" db="EMBL/GenBank/DDBJ databases">
        <title>16Stimator: statistical estimation of ribosomal gene copy numbers from draft genome assemblies.</title>
        <authorList>
            <person name="Perisin M.A."/>
            <person name="Vetter M."/>
            <person name="Gilbert J.A."/>
            <person name="Bergelson J."/>
        </authorList>
    </citation>
    <scope>NUCLEOTIDE SEQUENCE [LARGE SCALE GENOMIC DNA]</scope>
    <source>
        <strain evidence="2 3">MEJ076</strain>
    </source>
</reference>
<dbReference type="OrthoDB" id="8302520at2"/>
<dbReference type="Gene3D" id="1.10.287.160">
    <property type="entry name" value="HR1 repeat"/>
    <property type="match status" value="1"/>
</dbReference>
<evidence type="ECO:0000313" key="3">
    <source>
        <dbReference type="Proteomes" id="UP000035017"/>
    </source>
</evidence>
<dbReference type="InterPro" id="IPR015309">
    <property type="entry name" value="Tscrpt_rep_TraM"/>
</dbReference>
<protein>
    <submittedName>
        <fullName evidence="2">Transcriptional regulator</fullName>
    </submittedName>
</protein>
<proteinExistence type="predicted"/>
<dbReference type="EMBL" id="JXQV01000002">
    <property type="protein sequence ID" value="KIQ05522.1"/>
    <property type="molecule type" value="Genomic_DNA"/>
</dbReference>
<sequence length="107" mass="11934">MNDVNSSETNDETKKRRSCYGSMKKSELEALAIAAIKEHRRLIVADEAVYDEWTRASSDPTLSRTVVESLQREYTARQEKSAAQQEELSEIIDALGYVPDVAPDVAG</sequence>
<dbReference type="Proteomes" id="UP000035017">
    <property type="component" value="Unassembled WGS sequence"/>
</dbReference>